<dbReference type="PANTHER" id="PTHR33740">
    <property type="entry name" value="GPI-ANCHORED ADHESIN-LIKE PROTEIN"/>
    <property type="match status" value="1"/>
</dbReference>
<dbReference type="InterPro" id="IPR001119">
    <property type="entry name" value="SLH_dom"/>
</dbReference>
<evidence type="ECO:0000259" key="4">
    <source>
        <dbReference type="PROSITE" id="PS51272"/>
    </source>
</evidence>
<feature type="coiled-coil region" evidence="1">
    <location>
        <begin position="648"/>
        <end position="777"/>
    </location>
</feature>
<dbReference type="Proteomes" id="UP000594263">
    <property type="component" value="Unplaced"/>
</dbReference>
<proteinExistence type="predicted"/>
<keyword evidence="3" id="KW-1133">Transmembrane helix</keyword>
<keyword evidence="1" id="KW-0175">Coiled coil</keyword>
<accession>A0A7N0U9F7</accession>
<dbReference type="PANTHER" id="PTHR33740:SF3">
    <property type="entry name" value="GPI-ANCHORED ADHESIN-LIKE PROTEIN"/>
    <property type="match status" value="1"/>
</dbReference>
<feature type="transmembrane region" description="Helical" evidence="3">
    <location>
        <begin position="95"/>
        <end position="117"/>
    </location>
</feature>
<dbReference type="AlphaFoldDB" id="A0A7N0U9F7"/>
<dbReference type="EnsemblPlants" id="Kaladp0058s0471.1.v1.1">
    <property type="protein sequence ID" value="Kaladp0058s0471.1.v1.1"/>
    <property type="gene ID" value="Kaladp0058s0471.v1.1"/>
</dbReference>
<dbReference type="Gramene" id="Kaladp0058s0471.1.v1.1">
    <property type="protein sequence ID" value="Kaladp0058s0471.1.v1.1"/>
    <property type="gene ID" value="Kaladp0058s0471.v1.1"/>
</dbReference>
<feature type="domain" description="SLH" evidence="4">
    <location>
        <begin position="458"/>
        <end position="534"/>
    </location>
</feature>
<feature type="compositionally biased region" description="Low complexity" evidence="2">
    <location>
        <begin position="230"/>
        <end position="255"/>
    </location>
</feature>
<feature type="compositionally biased region" description="Polar residues" evidence="2">
    <location>
        <begin position="196"/>
        <end position="206"/>
    </location>
</feature>
<feature type="region of interest" description="Disordered" evidence="2">
    <location>
        <begin position="178"/>
        <end position="257"/>
    </location>
</feature>
<reference evidence="5" key="1">
    <citation type="submission" date="2021-01" db="UniProtKB">
        <authorList>
            <consortium name="EnsemblPlants"/>
        </authorList>
    </citation>
    <scope>IDENTIFICATION</scope>
</reference>
<keyword evidence="3" id="KW-0472">Membrane</keyword>
<evidence type="ECO:0000256" key="2">
    <source>
        <dbReference type="SAM" id="MobiDB-lite"/>
    </source>
</evidence>
<name>A0A7N0U9F7_KALFE</name>
<evidence type="ECO:0000256" key="3">
    <source>
        <dbReference type="SAM" id="Phobius"/>
    </source>
</evidence>
<feature type="region of interest" description="Disordered" evidence="2">
    <location>
        <begin position="62"/>
        <end position="81"/>
    </location>
</feature>
<evidence type="ECO:0000313" key="6">
    <source>
        <dbReference type="Proteomes" id="UP000594263"/>
    </source>
</evidence>
<evidence type="ECO:0000313" key="5">
    <source>
        <dbReference type="EnsemblPlants" id="Kaladp0058s0471.1.v1.1"/>
    </source>
</evidence>
<evidence type="ECO:0000256" key="1">
    <source>
        <dbReference type="SAM" id="Coils"/>
    </source>
</evidence>
<dbReference type="PROSITE" id="PS51272">
    <property type="entry name" value="SLH"/>
    <property type="match status" value="1"/>
</dbReference>
<keyword evidence="3" id="KW-0812">Transmembrane</keyword>
<feature type="compositionally biased region" description="Low complexity" evidence="2">
    <location>
        <begin position="207"/>
        <end position="218"/>
    </location>
</feature>
<organism evidence="5 6">
    <name type="scientific">Kalanchoe fedtschenkoi</name>
    <name type="common">Lavender scallops</name>
    <name type="synonym">South American air plant</name>
    <dbReference type="NCBI Taxonomy" id="63787"/>
    <lineage>
        <taxon>Eukaryota</taxon>
        <taxon>Viridiplantae</taxon>
        <taxon>Streptophyta</taxon>
        <taxon>Embryophyta</taxon>
        <taxon>Tracheophyta</taxon>
        <taxon>Spermatophyta</taxon>
        <taxon>Magnoliopsida</taxon>
        <taxon>eudicotyledons</taxon>
        <taxon>Gunneridae</taxon>
        <taxon>Pentapetalae</taxon>
        <taxon>Saxifragales</taxon>
        <taxon>Crassulaceae</taxon>
        <taxon>Kalanchoe</taxon>
    </lineage>
</organism>
<protein>
    <recommendedName>
        <fullName evidence="4">SLH domain-containing protein</fullName>
    </recommendedName>
</protein>
<sequence length="913" mass="99950">MSHLSTSKMVSSCPNSFQLLLACRPLPPRFVRFAYPDRRATLFSISDGRRWRMTASASDFKASDAQLNSPDSGAPAEAENNNLVGAGGGGGGGGVVASALAAVVLAAGVAFAIAFMYKQKALRPKKDLEVLAPHQEEILATDIEEKGDEDDKKQSADLIDDIDTLQNTTAIANAHVQDAPQDDSALSDVPLAPDVNLNSNDFPGQGNNDNSASNAEESYGSPFSSILQPDSDTTTDSFVFDSSNELSSESNTTSLDIDEPTEMINLNAQTPVFSGALSETHTTLDFHALVNDGSENESSAVSKDDSYLFQTSRNAVDENYSFLGAQELDKNDPSEMNFVAKSYIPQPMDGDEEKNTSELLIKRPSSQNSLFAGVPAPSIVSPDLQVPLGKIVVPAVVDQVQSQALAALQALKVIEADAQPGDLCTRREYARWLVSASSVLSRSPISKVYPAMYIVNVTELAFDDVKPEDPDFPSIQGLAEAGLIASKLSGVDALPLGEDKGPLLFSPESPLSRQDLVSWKMALETRNLPEADRKILYQASGFLDIDRIDPAAWPAIVADLASGDHRIIPLAFGYTRLFQPAKPVTKAQVAIALAVGESSDVVNEELARIEAESMAENAVAAHSALVAQVEKDVTDSFEKELLIEREMISAVEKMAEEAKQELEKIRSQREEDKLSFMKEKAAVESEMEVLSKLRRELDAQLYDVLSNKVEISYEKERIIALRKEVETENQEIARLQYELEIERKALSMARAWAEEEAKRAREQAKALEEARERWERRGIQIVVDDDLRQDSVGDSTWVDAGKMVSVKETSSRAEILVAKLKTMADCVSGHTRKVITMIIEKIAKLISVFKEQASIIGKRSEELRELTILKARETTKVLQQSTEEFKNTVAEGAKGVVTDCKRSVEKLTHRFEK</sequence>
<keyword evidence="6" id="KW-1185">Reference proteome</keyword>